<dbReference type="Gene3D" id="3.30.420.60">
    <property type="entry name" value="eRF1 domain 2"/>
    <property type="match status" value="1"/>
</dbReference>
<dbReference type="GO" id="GO:0003747">
    <property type="term" value="F:translation release factor activity"/>
    <property type="evidence" value="ECO:0007669"/>
    <property type="project" value="InterPro"/>
</dbReference>
<dbReference type="InterPro" id="IPR004403">
    <property type="entry name" value="Peptide_chain-rel_eRF1/aRF1"/>
</dbReference>
<evidence type="ECO:0000313" key="1">
    <source>
        <dbReference type="EMBL" id="TGC09019.1"/>
    </source>
</evidence>
<protein>
    <submittedName>
        <fullName evidence="1">Uncharacterized protein</fullName>
    </submittedName>
</protein>
<dbReference type="PANTHER" id="PTHR10113">
    <property type="entry name" value="PEPTIDE CHAIN RELEASE FACTOR SUBUNIT 1"/>
    <property type="match status" value="1"/>
</dbReference>
<dbReference type="EMBL" id="PGGK01000007">
    <property type="protein sequence ID" value="TGC09019.1"/>
    <property type="molecule type" value="Genomic_DNA"/>
</dbReference>
<dbReference type="OrthoDB" id="124486at2157"/>
<reference evidence="1 2" key="1">
    <citation type="submission" date="2017-11" db="EMBL/GenBank/DDBJ databases">
        <title>Isolation and Characterization of Methanogenic Archaea from Saline Meromictic Lake at Siberia.</title>
        <authorList>
            <person name="Shen Y."/>
            <person name="Huang H.-H."/>
            <person name="Lai M.-C."/>
            <person name="Chen S.-C."/>
        </authorList>
    </citation>
    <scope>NUCLEOTIDE SEQUENCE [LARGE SCALE GENOMIC DNA]</scope>
    <source>
        <strain evidence="1 2">SY-01</strain>
    </source>
</reference>
<dbReference type="AlphaFoldDB" id="A0A4E0PVA8"/>
<gene>
    <name evidence="1" type="ORF">CUN85_08300</name>
</gene>
<dbReference type="Pfam" id="PF18854">
    <property type="entry name" value="baeRF_family10"/>
    <property type="match status" value="1"/>
</dbReference>
<dbReference type="SUPFAM" id="SSF53137">
    <property type="entry name" value="Translational machinery components"/>
    <property type="match status" value="1"/>
</dbReference>
<proteinExistence type="predicted"/>
<organism evidence="1 2">
    <name type="scientific">Methanolobus halotolerans</name>
    <dbReference type="NCBI Taxonomy" id="2052935"/>
    <lineage>
        <taxon>Archaea</taxon>
        <taxon>Methanobacteriati</taxon>
        <taxon>Methanobacteriota</taxon>
        <taxon>Stenosarchaea group</taxon>
        <taxon>Methanomicrobia</taxon>
        <taxon>Methanosarcinales</taxon>
        <taxon>Methanosarcinaceae</taxon>
        <taxon>Methanolobus</taxon>
    </lineage>
</organism>
<evidence type="ECO:0000313" key="2">
    <source>
        <dbReference type="Proteomes" id="UP000297295"/>
    </source>
</evidence>
<dbReference type="InterPro" id="IPR041202">
    <property type="entry name" value="BaeRF_family10"/>
</dbReference>
<keyword evidence="2" id="KW-1185">Reference proteome</keyword>
<dbReference type="InterPro" id="IPR029064">
    <property type="entry name" value="Ribosomal_eL30-like_sf"/>
</dbReference>
<comment type="caution">
    <text evidence="1">The sequence shown here is derived from an EMBL/GenBank/DDBJ whole genome shotgun (WGS) entry which is preliminary data.</text>
</comment>
<dbReference type="SUPFAM" id="SSF55315">
    <property type="entry name" value="L30e-like"/>
    <property type="match status" value="1"/>
</dbReference>
<dbReference type="Proteomes" id="UP000297295">
    <property type="component" value="Unassembled WGS sequence"/>
</dbReference>
<accession>A0A4E0PVA8</accession>
<dbReference type="InterPro" id="IPR042226">
    <property type="entry name" value="eFR1_2_sf"/>
</dbReference>
<name>A0A4E0PVA8_9EURY</name>
<dbReference type="Gene3D" id="3.30.1330.30">
    <property type="match status" value="1"/>
</dbReference>
<dbReference type="RefSeq" id="WP_135389845.1">
    <property type="nucleotide sequence ID" value="NZ_PGGK01000007.1"/>
</dbReference>
<sequence>MKPQESFRRIIPDGSVPVTDIDIRTLAEIYAEKDVYLSVYLPVGGRENEHLNRIFVDTRVKAIKNVLSADLSQEFGTTFDMAEDLIFGSAVSGEKGRIIFACSSESFLHVYRLAVEPERFLVLDTSPFLLPLARLRADYEDYGVLLVDSREARFVCIRSDLAEEKEHLSTDLMNKHKKGGWSQMRFNRLRKDAIKSFFSEVVENVQGTCEQLQIRGLVIAGPGDAKQQLIQILPQDIQAKILDIIDVPMDIPRDELIEAGDAALQEEELANSRKRSKELKSEILKGGLAVAGVEDVRSALEQARVNVLLILKGSSVPGWICERCQNLKANVRPPEECDRCGGPTSTVNVLEELYELAQRTGAEVEFLEKEGFLDSNNVVGALLRY</sequence>